<protein>
    <submittedName>
        <fullName evidence="2">Uncharacterized protein</fullName>
    </submittedName>
</protein>
<name>A0ABS8SJY3_DATST</name>
<evidence type="ECO:0000256" key="1">
    <source>
        <dbReference type="SAM" id="MobiDB-lite"/>
    </source>
</evidence>
<organism evidence="2 3">
    <name type="scientific">Datura stramonium</name>
    <name type="common">Jimsonweed</name>
    <name type="synonym">Common thornapple</name>
    <dbReference type="NCBI Taxonomy" id="4076"/>
    <lineage>
        <taxon>Eukaryota</taxon>
        <taxon>Viridiplantae</taxon>
        <taxon>Streptophyta</taxon>
        <taxon>Embryophyta</taxon>
        <taxon>Tracheophyta</taxon>
        <taxon>Spermatophyta</taxon>
        <taxon>Magnoliopsida</taxon>
        <taxon>eudicotyledons</taxon>
        <taxon>Gunneridae</taxon>
        <taxon>Pentapetalae</taxon>
        <taxon>asterids</taxon>
        <taxon>lamiids</taxon>
        <taxon>Solanales</taxon>
        <taxon>Solanaceae</taxon>
        <taxon>Solanoideae</taxon>
        <taxon>Datureae</taxon>
        <taxon>Datura</taxon>
    </lineage>
</organism>
<evidence type="ECO:0000313" key="3">
    <source>
        <dbReference type="Proteomes" id="UP000823775"/>
    </source>
</evidence>
<feature type="compositionally biased region" description="Basic and acidic residues" evidence="1">
    <location>
        <begin position="18"/>
        <end position="36"/>
    </location>
</feature>
<evidence type="ECO:0000313" key="2">
    <source>
        <dbReference type="EMBL" id="MCD7459088.1"/>
    </source>
</evidence>
<gene>
    <name evidence="2" type="ORF">HAX54_040050</name>
</gene>
<proteinExistence type="predicted"/>
<reference evidence="2 3" key="1">
    <citation type="journal article" date="2021" name="BMC Genomics">
        <title>Datura genome reveals duplications of psychoactive alkaloid biosynthetic genes and high mutation rate following tissue culture.</title>
        <authorList>
            <person name="Rajewski A."/>
            <person name="Carter-House D."/>
            <person name="Stajich J."/>
            <person name="Litt A."/>
        </authorList>
    </citation>
    <scope>NUCLEOTIDE SEQUENCE [LARGE SCALE GENOMIC DNA]</scope>
    <source>
        <strain evidence="2">AR-01</strain>
    </source>
</reference>
<keyword evidence="3" id="KW-1185">Reference proteome</keyword>
<accession>A0ABS8SJY3</accession>
<dbReference type="Proteomes" id="UP000823775">
    <property type="component" value="Unassembled WGS sequence"/>
</dbReference>
<feature type="region of interest" description="Disordered" evidence="1">
    <location>
        <begin position="104"/>
        <end position="134"/>
    </location>
</feature>
<comment type="caution">
    <text evidence="2">The sequence shown here is derived from an EMBL/GenBank/DDBJ whole genome shotgun (WGS) entry which is preliminary data.</text>
</comment>
<dbReference type="EMBL" id="JACEIK010000560">
    <property type="protein sequence ID" value="MCD7459088.1"/>
    <property type="molecule type" value="Genomic_DNA"/>
</dbReference>
<feature type="region of interest" description="Disordered" evidence="1">
    <location>
        <begin position="1"/>
        <end position="36"/>
    </location>
</feature>
<sequence>MRREGEGEGKGLAGDGVFGREESEMVGRRCEGGGRQEGGWEAKVFLLGINGGASEVLGGVSVFVGFQIWGSSRRKKKEKREKEEGGGGRGWFLVGRGARWRYTRRKRRGERSGGRYTRPGKTRKKKEGEGVARRIFTRGKETLKNYNRVWSRCGK</sequence>